<keyword evidence="3" id="KW-1185">Reference proteome</keyword>
<dbReference type="Gene3D" id="3.90.550.10">
    <property type="entry name" value="Spore Coat Polysaccharide Biosynthesis Protein SpsA, Chain A"/>
    <property type="match status" value="1"/>
</dbReference>
<dbReference type="GO" id="GO:0016266">
    <property type="term" value="P:protein O-linked glycosylation via N-acetyl-galactosamine"/>
    <property type="evidence" value="ECO:0007669"/>
    <property type="project" value="TreeGrafter"/>
</dbReference>
<protein>
    <submittedName>
        <fullName evidence="2">Uncharacterized protein</fullName>
    </submittedName>
</protein>
<name>A0AA88HC82_ARTSF</name>
<dbReference type="InterPro" id="IPR029044">
    <property type="entry name" value="Nucleotide-diphossugar_trans"/>
</dbReference>
<organism evidence="2 3">
    <name type="scientific">Artemia franciscana</name>
    <name type="common">Brine shrimp</name>
    <name type="synonym">Artemia sanfranciscana</name>
    <dbReference type="NCBI Taxonomy" id="6661"/>
    <lineage>
        <taxon>Eukaryota</taxon>
        <taxon>Metazoa</taxon>
        <taxon>Ecdysozoa</taxon>
        <taxon>Arthropoda</taxon>
        <taxon>Crustacea</taxon>
        <taxon>Branchiopoda</taxon>
        <taxon>Anostraca</taxon>
        <taxon>Artemiidae</taxon>
        <taxon>Artemia</taxon>
    </lineage>
</organism>
<dbReference type="GO" id="GO:0005789">
    <property type="term" value="C:endoplasmic reticulum membrane"/>
    <property type="evidence" value="ECO:0007669"/>
    <property type="project" value="TreeGrafter"/>
</dbReference>
<feature type="region of interest" description="Disordered" evidence="1">
    <location>
        <begin position="186"/>
        <end position="221"/>
    </location>
</feature>
<dbReference type="PANTHER" id="PTHR46612">
    <property type="entry name" value="XYLOSIDE XYLOSYLTRANSFERASE 1"/>
    <property type="match status" value="1"/>
</dbReference>
<evidence type="ECO:0000256" key="1">
    <source>
        <dbReference type="SAM" id="MobiDB-lite"/>
    </source>
</evidence>
<dbReference type="SUPFAM" id="SSF53448">
    <property type="entry name" value="Nucleotide-diphospho-sugar transferases"/>
    <property type="match status" value="1"/>
</dbReference>
<sequence>MQILEGRNFYATKQSSAIENAITYEFISLDDILQKFERNIKLSKNYTTGKYKRYHDATVHLRAFYPKIFPYKKIAILDVDVELRSPIQELYKQFENMNSHQIAALAYDQTPYYRKAFKGYRLQNKGTKIGCPSPGYQQQFSFLGGYVQSCKDCVLATCSTLMFENKIIPESGKEAAATMLAEEVKRMRISDPDDDESSRLSGDGSYEFSVDESDSSQSSSAVKKGFNTGVMLFDLEKTRKSMEFNNHLTESGYKFLFEKYNMVSELGDQDFFTLLGAEYPGLFYVLDCSFNRQMSPNFYYNPLFDKYHRCDNDVKIYHGNGRSTIPRREEDP</sequence>
<comment type="caution">
    <text evidence="2">The sequence shown here is derived from an EMBL/GenBank/DDBJ whole genome shotgun (WGS) entry which is preliminary data.</text>
</comment>
<accession>A0AA88HC82</accession>
<evidence type="ECO:0000313" key="2">
    <source>
        <dbReference type="EMBL" id="KAK2702886.1"/>
    </source>
</evidence>
<dbReference type="EMBL" id="JAVRJZ010000140">
    <property type="protein sequence ID" value="KAK2702886.1"/>
    <property type="molecule type" value="Genomic_DNA"/>
</dbReference>
<dbReference type="InterPro" id="IPR042465">
    <property type="entry name" value="XXLT1"/>
</dbReference>
<proteinExistence type="predicted"/>
<evidence type="ECO:0000313" key="3">
    <source>
        <dbReference type="Proteomes" id="UP001187531"/>
    </source>
</evidence>
<gene>
    <name evidence="2" type="ORF">QYM36_018528</name>
</gene>
<dbReference type="PANTHER" id="PTHR46612:SF1">
    <property type="entry name" value="XYLOSIDE XYLOSYLTRANSFERASE 1"/>
    <property type="match status" value="1"/>
</dbReference>
<dbReference type="GO" id="GO:0140560">
    <property type="term" value="F:xylosyl alpha-1,3-xylosyltransferase activity"/>
    <property type="evidence" value="ECO:0007669"/>
    <property type="project" value="TreeGrafter"/>
</dbReference>
<dbReference type="AlphaFoldDB" id="A0AA88HC82"/>
<reference evidence="2" key="1">
    <citation type="submission" date="2023-07" db="EMBL/GenBank/DDBJ databases">
        <title>Chromosome-level genome assembly of Artemia franciscana.</title>
        <authorList>
            <person name="Jo E."/>
        </authorList>
    </citation>
    <scope>NUCLEOTIDE SEQUENCE</scope>
    <source>
        <tissue evidence="2">Whole body</tissue>
    </source>
</reference>
<dbReference type="Proteomes" id="UP001187531">
    <property type="component" value="Unassembled WGS sequence"/>
</dbReference>